<keyword evidence="4 5" id="KW-0443">Lipid metabolism</keyword>
<dbReference type="AlphaFoldDB" id="A0AAN8YYD1"/>
<accession>A0AAN8YYD1</accession>
<comment type="function">
    <text evidence="5">Acylhydrolase that catalyzes the hydrolysis of phospholipids at the sn-1 position.</text>
</comment>
<feature type="domain" description="Fungal lipase-type" evidence="6">
    <location>
        <begin position="135"/>
        <end position="293"/>
    </location>
</feature>
<dbReference type="Proteomes" id="UP001370490">
    <property type="component" value="Unassembled WGS sequence"/>
</dbReference>
<keyword evidence="8" id="KW-1185">Reference proteome</keyword>
<dbReference type="InterPro" id="IPR029058">
    <property type="entry name" value="AB_hydrolase_fold"/>
</dbReference>
<dbReference type="PANTHER" id="PTHR31828:SF1">
    <property type="entry name" value="PHOSPHOLIPASE A1-IIGAMMA"/>
    <property type="match status" value="1"/>
</dbReference>
<proteinExistence type="inferred from homology"/>
<sequence>MECIAHKWRQLSGHGNWENLLDPLDLDMRQYLIHYGEMAQATYNNFNAERASKYCGESRYSREDLFARVGLVKNHHMNYTVTKYFYAASKLEVPESFLVKSLSPNPWCKESNWMGFLAVATDDGKKVLGRRDILVAWRGTIMVVEWFKNFDFPLVSACEILGNDSRAMVHEGWLSMYTSDNTKSPYDKSSARHQIVSEVKLLLEKYKDEETSITITGHSLGAALATLNAADIAANGYNIVTCHGNTKKIPVTVFSYSSPRIGDPNFCDACHTMENLHILRVKNVGDIIPDLPPGLYTEVGRQLLIDTQKSMYLKSPGNMLSWHELECHLHGVAGFQGLNKPFHLTIKRDISLVNKYLDALKDEYLVPEAWWVEKNKGMVHKEDGSWCLEDHEPDDQEVYFTYFLEGTAAVGTWKSDEGTFGIG</sequence>
<evidence type="ECO:0000313" key="8">
    <source>
        <dbReference type="Proteomes" id="UP001370490"/>
    </source>
</evidence>
<reference evidence="7 8" key="1">
    <citation type="submission" date="2023-12" db="EMBL/GenBank/DDBJ databases">
        <title>A high-quality genome assembly for Dillenia turbinata (Dilleniales).</title>
        <authorList>
            <person name="Chanderbali A."/>
        </authorList>
    </citation>
    <scope>NUCLEOTIDE SEQUENCE [LARGE SCALE GENOMIC DNA]</scope>
    <source>
        <strain evidence="7">LSX21</strain>
        <tissue evidence="7">Leaf</tissue>
    </source>
</reference>
<evidence type="ECO:0000259" key="6">
    <source>
        <dbReference type="Pfam" id="PF01764"/>
    </source>
</evidence>
<dbReference type="CDD" id="cd00519">
    <property type="entry name" value="Lipase_3"/>
    <property type="match status" value="1"/>
</dbReference>
<dbReference type="GO" id="GO:0008970">
    <property type="term" value="F:phospholipase A1 activity"/>
    <property type="evidence" value="ECO:0007669"/>
    <property type="project" value="UniProtKB-UniRule"/>
</dbReference>
<dbReference type="PANTHER" id="PTHR31828">
    <property type="entry name" value="PHOSPHOLIPASE A1-IIGAMMA"/>
    <property type="match status" value="1"/>
</dbReference>
<dbReference type="InterPro" id="IPR002921">
    <property type="entry name" value="Fungal_lipase-type"/>
</dbReference>
<protein>
    <recommendedName>
        <fullName evidence="5">Phospholipase A1</fullName>
        <ecNumber evidence="5">3.1.1.-</ecNumber>
    </recommendedName>
</protein>
<evidence type="ECO:0000313" key="7">
    <source>
        <dbReference type="EMBL" id="KAK6919724.1"/>
    </source>
</evidence>
<evidence type="ECO:0000256" key="4">
    <source>
        <dbReference type="ARBA" id="ARBA00023098"/>
    </source>
</evidence>
<dbReference type="GO" id="GO:0016042">
    <property type="term" value="P:lipid catabolic process"/>
    <property type="evidence" value="ECO:0007669"/>
    <property type="project" value="UniProtKB-UniRule"/>
</dbReference>
<keyword evidence="3 5" id="KW-0442">Lipid degradation</keyword>
<dbReference type="GO" id="GO:0005737">
    <property type="term" value="C:cytoplasm"/>
    <property type="evidence" value="ECO:0007669"/>
    <property type="project" value="UniProtKB-ARBA"/>
</dbReference>
<comment type="caution">
    <text evidence="7">The sequence shown here is derived from an EMBL/GenBank/DDBJ whole genome shotgun (WGS) entry which is preliminary data.</text>
</comment>
<dbReference type="EC" id="3.1.1.-" evidence="5"/>
<evidence type="ECO:0000256" key="3">
    <source>
        <dbReference type="ARBA" id="ARBA00022963"/>
    </source>
</evidence>
<organism evidence="7 8">
    <name type="scientific">Dillenia turbinata</name>
    <dbReference type="NCBI Taxonomy" id="194707"/>
    <lineage>
        <taxon>Eukaryota</taxon>
        <taxon>Viridiplantae</taxon>
        <taxon>Streptophyta</taxon>
        <taxon>Embryophyta</taxon>
        <taxon>Tracheophyta</taxon>
        <taxon>Spermatophyta</taxon>
        <taxon>Magnoliopsida</taxon>
        <taxon>eudicotyledons</taxon>
        <taxon>Gunneridae</taxon>
        <taxon>Pentapetalae</taxon>
        <taxon>Dilleniales</taxon>
        <taxon>Dilleniaceae</taxon>
        <taxon>Dillenia</taxon>
    </lineage>
</organism>
<dbReference type="Pfam" id="PF01764">
    <property type="entry name" value="Lipase_3"/>
    <property type="match status" value="1"/>
</dbReference>
<evidence type="ECO:0000256" key="5">
    <source>
        <dbReference type="RuleBase" id="RU367093"/>
    </source>
</evidence>
<evidence type="ECO:0000256" key="2">
    <source>
        <dbReference type="ARBA" id="ARBA00022801"/>
    </source>
</evidence>
<comment type="similarity">
    <text evidence="1 5">Belongs to the AB hydrolase superfamily. Lipase family.</text>
</comment>
<evidence type="ECO:0000256" key="1">
    <source>
        <dbReference type="ARBA" id="ARBA00010701"/>
    </source>
</evidence>
<keyword evidence="2 5" id="KW-0378">Hydrolase</keyword>
<dbReference type="EMBL" id="JBAMMX010000021">
    <property type="protein sequence ID" value="KAK6919724.1"/>
    <property type="molecule type" value="Genomic_DNA"/>
</dbReference>
<name>A0AAN8YYD1_9MAGN</name>
<gene>
    <name evidence="7" type="ORF">RJ641_015628</name>
</gene>
<dbReference type="Gene3D" id="3.40.50.1820">
    <property type="entry name" value="alpha/beta hydrolase"/>
    <property type="match status" value="1"/>
</dbReference>
<dbReference type="FunFam" id="3.40.50.1820:FF:000065">
    <property type="entry name" value="Phospholipase A1-II 3"/>
    <property type="match status" value="1"/>
</dbReference>
<dbReference type="InterPro" id="IPR033556">
    <property type="entry name" value="PLA"/>
</dbReference>
<dbReference type="SUPFAM" id="SSF53474">
    <property type="entry name" value="alpha/beta-Hydrolases"/>
    <property type="match status" value="1"/>
</dbReference>